<evidence type="ECO:0000313" key="1">
    <source>
        <dbReference type="EMBL" id="KAF5452107.1"/>
    </source>
</evidence>
<reference evidence="1" key="2">
    <citation type="submission" date="2020-03" db="EMBL/GenBank/DDBJ databases">
        <title>Walnut 2.0.</title>
        <authorList>
            <person name="Marrano A."/>
            <person name="Britton M."/>
            <person name="Zimin A.V."/>
            <person name="Zaini P.A."/>
            <person name="Workman R."/>
            <person name="Puiu D."/>
            <person name="Bianco L."/>
            <person name="Allen B.J."/>
            <person name="Troggio M."/>
            <person name="Leslie C.A."/>
            <person name="Timp W."/>
            <person name="Dendekar A."/>
            <person name="Salzberg S.L."/>
            <person name="Neale D.B."/>
        </authorList>
    </citation>
    <scope>NUCLEOTIDE SEQUENCE</scope>
    <source>
        <tissue evidence="1">Leaves</tissue>
    </source>
</reference>
<proteinExistence type="predicted"/>
<comment type="caution">
    <text evidence="1">The sequence shown here is derived from an EMBL/GenBank/DDBJ whole genome shotgun (WGS) entry which is preliminary data.</text>
</comment>
<gene>
    <name evidence="1" type="ORF">F2P56_027140</name>
</gene>
<sequence>MTAAIREKTKLLGLLQNNVGPENMAEQKRLHVEIGFLLDIEDIKWKQRAKRHWLEGWDRNTKFYHAFVNQRRKKNTIRKVVDDEEQCLQGVEERILDDMRGGLDKAFTSEEVVVALKRMSPFKSPRPYDFGAEFYQDHWERVGGEVVQTILEFFQNGKMPRDLNHTYIALIPK</sequence>
<dbReference type="Gramene" id="Jr12_08840_p1">
    <property type="protein sequence ID" value="cds.Jr12_08840_p1"/>
    <property type="gene ID" value="Jr12_08840"/>
</dbReference>
<feature type="non-terminal residue" evidence="1">
    <location>
        <position position="1"/>
    </location>
</feature>
<dbReference type="AlphaFoldDB" id="A0A833WYZ5"/>
<accession>A0A833WYZ5</accession>
<dbReference type="EMBL" id="LIHL02000012">
    <property type="protein sequence ID" value="KAF5452107.1"/>
    <property type="molecule type" value="Genomic_DNA"/>
</dbReference>
<dbReference type="Proteomes" id="UP000619265">
    <property type="component" value="Unassembled WGS sequence"/>
</dbReference>
<organism evidence="1 2">
    <name type="scientific">Juglans regia</name>
    <name type="common">English walnut</name>
    <dbReference type="NCBI Taxonomy" id="51240"/>
    <lineage>
        <taxon>Eukaryota</taxon>
        <taxon>Viridiplantae</taxon>
        <taxon>Streptophyta</taxon>
        <taxon>Embryophyta</taxon>
        <taxon>Tracheophyta</taxon>
        <taxon>Spermatophyta</taxon>
        <taxon>Magnoliopsida</taxon>
        <taxon>eudicotyledons</taxon>
        <taxon>Gunneridae</taxon>
        <taxon>Pentapetalae</taxon>
        <taxon>rosids</taxon>
        <taxon>fabids</taxon>
        <taxon>Fagales</taxon>
        <taxon>Juglandaceae</taxon>
        <taxon>Juglans</taxon>
    </lineage>
</organism>
<name>A0A833WYZ5_JUGRE</name>
<protein>
    <submittedName>
        <fullName evidence="1">Uncharacterized protein</fullName>
    </submittedName>
</protein>
<evidence type="ECO:0000313" key="2">
    <source>
        <dbReference type="Proteomes" id="UP000619265"/>
    </source>
</evidence>
<reference evidence="1" key="1">
    <citation type="submission" date="2015-10" db="EMBL/GenBank/DDBJ databases">
        <authorList>
            <person name="Martinez-Garcia P.J."/>
            <person name="Crepeau M.W."/>
            <person name="Puiu D."/>
            <person name="Gonzalez-Ibeas D."/>
            <person name="Whalen J."/>
            <person name="Stevens K."/>
            <person name="Paul R."/>
            <person name="Butterfield T."/>
            <person name="Britton M."/>
            <person name="Reagan R."/>
            <person name="Chakraborty S."/>
            <person name="Walawage S.L."/>
            <person name="Vasquez-Gross H.A."/>
            <person name="Cardeno C."/>
            <person name="Famula R."/>
            <person name="Pratt K."/>
            <person name="Kuruganti S."/>
            <person name="Aradhya M.K."/>
            <person name="Leslie C.A."/>
            <person name="Dandekar A.M."/>
            <person name="Salzberg S.L."/>
            <person name="Wegrzyn J.L."/>
            <person name="Langley C.H."/>
            <person name="Neale D.B."/>
        </authorList>
    </citation>
    <scope>NUCLEOTIDE SEQUENCE</scope>
    <source>
        <tissue evidence="1">Leaves</tissue>
    </source>
</reference>